<evidence type="ECO:0000256" key="2">
    <source>
        <dbReference type="SAM" id="SignalP"/>
    </source>
</evidence>
<keyword evidence="4" id="KW-1185">Reference proteome</keyword>
<dbReference type="InterPro" id="IPR006059">
    <property type="entry name" value="SBP"/>
</dbReference>
<name>A0ABW5UWS3_9MICO</name>
<protein>
    <submittedName>
        <fullName evidence="3">ABC transporter substrate-binding protein</fullName>
    </submittedName>
</protein>
<dbReference type="PANTHER" id="PTHR30006:SF24">
    <property type="entry name" value="SLL0237 PROTEIN"/>
    <property type="match status" value="1"/>
</dbReference>
<sequence length="369" mass="38550">MNRTSKAGIAVAAVATLLLSACSSSGGGGNEEYVNENGDLVIDGQLIADAALLEEAQSEGSLTFYTGGSEVSEQQAADAFTEATGIDVEIVRLAPNKLNERILSEQAAGQLAADVIRISGEDLISGISEAGTFTPVELTDDVAGSLFDTAKFEDGMYYSSFDRVYSFGYNNQIIDEADAPQNWADLTDPEWSGKIGIVQVGAGGSTAALTRFQFAELGDEWMEDLAANKPRIYDSSAALTDGLARGEISIGAVPIATAYSAELDGAPITIAMPEEGAAAYPFYLGQTESASHPAAAQVFVNWLLSNNGQALAASLGDYPVSEGAPTPTIGDVELPAADSDFVFRASLEESLDNLESDAAKWADIFGYTG</sequence>
<dbReference type="PROSITE" id="PS51257">
    <property type="entry name" value="PROKAR_LIPOPROTEIN"/>
    <property type="match status" value="1"/>
</dbReference>
<comment type="caution">
    <text evidence="3">The sequence shown here is derived from an EMBL/GenBank/DDBJ whole genome shotgun (WGS) entry which is preliminary data.</text>
</comment>
<dbReference type="EMBL" id="JBHUNE010000003">
    <property type="protein sequence ID" value="MFD2757359.1"/>
    <property type="molecule type" value="Genomic_DNA"/>
</dbReference>
<dbReference type="Gene3D" id="3.40.190.10">
    <property type="entry name" value="Periplasmic binding protein-like II"/>
    <property type="match status" value="2"/>
</dbReference>
<evidence type="ECO:0000256" key="1">
    <source>
        <dbReference type="ARBA" id="ARBA00022729"/>
    </source>
</evidence>
<feature type="chain" id="PRO_5047266760" evidence="2">
    <location>
        <begin position="27"/>
        <end position="369"/>
    </location>
</feature>
<organism evidence="3 4">
    <name type="scientific">Gulosibacter faecalis</name>
    <dbReference type="NCBI Taxonomy" id="272240"/>
    <lineage>
        <taxon>Bacteria</taxon>
        <taxon>Bacillati</taxon>
        <taxon>Actinomycetota</taxon>
        <taxon>Actinomycetes</taxon>
        <taxon>Micrococcales</taxon>
        <taxon>Microbacteriaceae</taxon>
        <taxon>Gulosibacter</taxon>
    </lineage>
</organism>
<feature type="signal peptide" evidence="2">
    <location>
        <begin position="1"/>
        <end position="26"/>
    </location>
</feature>
<evidence type="ECO:0000313" key="4">
    <source>
        <dbReference type="Proteomes" id="UP001597492"/>
    </source>
</evidence>
<dbReference type="RefSeq" id="WP_019617905.1">
    <property type="nucleotide sequence ID" value="NZ_JBHUNE010000003.1"/>
</dbReference>
<dbReference type="SUPFAM" id="SSF53850">
    <property type="entry name" value="Periplasmic binding protein-like II"/>
    <property type="match status" value="1"/>
</dbReference>
<dbReference type="PANTHER" id="PTHR30006">
    <property type="entry name" value="THIAMINE-BINDING PERIPLASMIC PROTEIN-RELATED"/>
    <property type="match status" value="1"/>
</dbReference>
<evidence type="ECO:0000313" key="3">
    <source>
        <dbReference type="EMBL" id="MFD2757359.1"/>
    </source>
</evidence>
<keyword evidence="1 2" id="KW-0732">Signal</keyword>
<reference evidence="4" key="1">
    <citation type="journal article" date="2019" name="Int. J. Syst. Evol. Microbiol.">
        <title>The Global Catalogue of Microorganisms (GCM) 10K type strain sequencing project: providing services to taxonomists for standard genome sequencing and annotation.</title>
        <authorList>
            <consortium name="The Broad Institute Genomics Platform"/>
            <consortium name="The Broad Institute Genome Sequencing Center for Infectious Disease"/>
            <person name="Wu L."/>
            <person name="Ma J."/>
        </authorList>
    </citation>
    <scope>NUCLEOTIDE SEQUENCE [LARGE SCALE GENOMIC DNA]</scope>
    <source>
        <strain evidence="4">TISTR 1514</strain>
    </source>
</reference>
<proteinExistence type="predicted"/>
<dbReference type="Pfam" id="PF13416">
    <property type="entry name" value="SBP_bac_8"/>
    <property type="match status" value="1"/>
</dbReference>
<gene>
    <name evidence="3" type="ORF">ACFSW7_03080</name>
</gene>
<dbReference type="Proteomes" id="UP001597492">
    <property type="component" value="Unassembled WGS sequence"/>
</dbReference>
<accession>A0ABW5UWS3</accession>